<sequence length="311" mass="32503">MIFDTDRRSLIKAAGGLLGGLVIAGAWRGTAAASPSERRSIWPGDAPGGGGPSGPIVIDAKGAVSNVASPTLEVFRPSRPNGAAVLIAAGGGYKRIEMATEAMPAARWLTAHGITAYVLTYRLPGEGWRDGPLAPLQDAQRAIRMIRAETKGPVGVLGFSAGGHLLGLAATRSAFASYRPLDALDAQPASVDEAALIYPVVTLEPPFDHTSTRVQLIGRHPSLADAAEWSVQTHVRDHCPPMFLVQAEDDPISNIANTAMLADACRAAAVPVERHVLPSGGHGFGMGHPGTPTAAWPGWYADWLRTRGVPA</sequence>
<organism evidence="3 4">
    <name type="scientific">Sphingomonas sanguinis</name>
    <dbReference type="NCBI Taxonomy" id="33051"/>
    <lineage>
        <taxon>Bacteria</taxon>
        <taxon>Pseudomonadati</taxon>
        <taxon>Pseudomonadota</taxon>
        <taxon>Alphaproteobacteria</taxon>
        <taxon>Sphingomonadales</taxon>
        <taxon>Sphingomonadaceae</taxon>
        <taxon>Sphingomonas</taxon>
    </lineage>
</organism>
<dbReference type="GO" id="GO:0016787">
    <property type="term" value="F:hydrolase activity"/>
    <property type="evidence" value="ECO:0007669"/>
    <property type="project" value="UniProtKB-KW"/>
</dbReference>
<proteinExistence type="predicted"/>
<protein>
    <submittedName>
        <fullName evidence="3">Alpha/beta hydrolase</fullName>
    </submittedName>
</protein>
<evidence type="ECO:0000256" key="1">
    <source>
        <dbReference type="ARBA" id="ARBA00022801"/>
    </source>
</evidence>
<keyword evidence="1 3" id="KW-0378">Hydrolase</keyword>
<evidence type="ECO:0000259" key="2">
    <source>
        <dbReference type="Pfam" id="PF20434"/>
    </source>
</evidence>
<dbReference type="RefSeq" id="WP_219019643.1">
    <property type="nucleotide sequence ID" value="NZ_CP079203.1"/>
</dbReference>
<keyword evidence="4" id="KW-1185">Reference proteome</keyword>
<evidence type="ECO:0000313" key="4">
    <source>
        <dbReference type="Proteomes" id="UP001292182"/>
    </source>
</evidence>
<dbReference type="PROSITE" id="PS51318">
    <property type="entry name" value="TAT"/>
    <property type="match status" value="1"/>
</dbReference>
<accession>A0ABU5LTJ7</accession>
<dbReference type="InterPro" id="IPR006311">
    <property type="entry name" value="TAT_signal"/>
</dbReference>
<dbReference type="EMBL" id="JAOBTW010000017">
    <property type="protein sequence ID" value="MDZ7283259.1"/>
    <property type="molecule type" value="Genomic_DNA"/>
</dbReference>
<dbReference type="PANTHER" id="PTHR48081">
    <property type="entry name" value="AB HYDROLASE SUPERFAMILY PROTEIN C4A8.06C"/>
    <property type="match status" value="1"/>
</dbReference>
<dbReference type="InterPro" id="IPR049492">
    <property type="entry name" value="BD-FAE-like_dom"/>
</dbReference>
<evidence type="ECO:0000313" key="3">
    <source>
        <dbReference type="EMBL" id="MDZ7283259.1"/>
    </source>
</evidence>
<comment type="caution">
    <text evidence="3">The sequence shown here is derived from an EMBL/GenBank/DDBJ whole genome shotgun (WGS) entry which is preliminary data.</text>
</comment>
<dbReference type="Pfam" id="PF20434">
    <property type="entry name" value="BD-FAE"/>
    <property type="match status" value="1"/>
</dbReference>
<dbReference type="PANTHER" id="PTHR48081:SF6">
    <property type="entry name" value="PEPTIDASE S9 PROLYL OLIGOPEPTIDASE CATALYTIC DOMAIN-CONTAINING PROTEIN"/>
    <property type="match status" value="1"/>
</dbReference>
<dbReference type="Proteomes" id="UP001292182">
    <property type="component" value="Unassembled WGS sequence"/>
</dbReference>
<feature type="domain" description="BD-FAE-like" evidence="2">
    <location>
        <begin position="84"/>
        <end position="263"/>
    </location>
</feature>
<reference evidence="4" key="1">
    <citation type="submission" date="2023-07" db="EMBL/GenBank/DDBJ databases">
        <title>Whole genome sequence analysis of rice epiphytic Sphingomonas sanguinis OsEp_Plm_15B2.</title>
        <authorList>
            <person name="Sahu K.P."/>
            <person name="Asharani P."/>
            <person name="Reddy B."/>
            <person name="Kumar A."/>
        </authorList>
    </citation>
    <scope>NUCLEOTIDE SEQUENCE [LARGE SCALE GENOMIC DNA]</scope>
    <source>
        <strain evidence="4">OsEp_Plm_15B2</strain>
    </source>
</reference>
<dbReference type="InterPro" id="IPR050300">
    <property type="entry name" value="GDXG_lipolytic_enzyme"/>
</dbReference>
<name>A0ABU5LTJ7_9SPHN</name>
<gene>
    <name evidence="3" type="ORF">N4G62_14625</name>
</gene>